<name>A0A8K0I1S8_COCNU</name>
<keyword evidence="3" id="KW-1185">Reference proteome</keyword>
<accession>A0A8K0I1S8</accession>
<evidence type="ECO:0000256" key="1">
    <source>
        <dbReference type="SAM" id="MobiDB-lite"/>
    </source>
</evidence>
<gene>
    <name evidence="2" type="ORF">COCNU_03G003790</name>
</gene>
<dbReference type="AlphaFoldDB" id="A0A8K0I1S8"/>
<feature type="region of interest" description="Disordered" evidence="1">
    <location>
        <begin position="46"/>
        <end position="72"/>
    </location>
</feature>
<feature type="compositionally biased region" description="Basic and acidic residues" evidence="1">
    <location>
        <begin position="16"/>
        <end position="28"/>
    </location>
</feature>
<feature type="compositionally biased region" description="Gly residues" evidence="1">
    <location>
        <begin position="50"/>
        <end position="63"/>
    </location>
</feature>
<comment type="caution">
    <text evidence="2">The sequence shown here is derived from an EMBL/GenBank/DDBJ whole genome shotgun (WGS) entry which is preliminary data.</text>
</comment>
<reference evidence="2" key="2">
    <citation type="submission" date="2019-07" db="EMBL/GenBank/DDBJ databases">
        <authorList>
            <person name="Yang Y."/>
            <person name="Bocs S."/>
            <person name="Baudouin L."/>
        </authorList>
    </citation>
    <scope>NUCLEOTIDE SEQUENCE</scope>
    <source>
        <tissue evidence="2">Spear leaf of Hainan Tall coconut</tissue>
    </source>
</reference>
<organism evidence="2 3">
    <name type="scientific">Cocos nucifera</name>
    <name type="common">Coconut palm</name>
    <dbReference type="NCBI Taxonomy" id="13894"/>
    <lineage>
        <taxon>Eukaryota</taxon>
        <taxon>Viridiplantae</taxon>
        <taxon>Streptophyta</taxon>
        <taxon>Embryophyta</taxon>
        <taxon>Tracheophyta</taxon>
        <taxon>Spermatophyta</taxon>
        <taxon>Magnoliopsida</taxon>
        <taxon>Liliopsida</taxon>
        <taxon>Arecaceae</taxon>
        <taxon>Arecoideae</taxon>
        <taxon>Cocoseae</taxon>
        <taxon>Attaleinae</taxon>
        <taxon>Cocos</taxon>
    </lineage>
</organism>
<dbReference type="EMBL" id="CM017874">
    <property type="protein sequence ID" value="KAG1334260.1"/>
    <property type="molecule type" value="Genomic_DNA"/>
</dbReference>
<evidence type="ECO:0000313" key="2">
    <source>
        <dbReference type="EMBL" id="KAG1334260.1"/>
    </source>
</evidence>
<sequence>MARGGSNKNEGAGMGPREDSASQGHEVRPAWWGHRLEAAARGCSHENEGAGMGPWKGSTGWGCGVRSIDWRQ</sequence>
<feature type="region of interest" description="Disordered" evidence="1">
    <location>
        <begin position="1"/>
        <end position="28"/>
    </location>
</feature>
<dbReference type="Proteomes" id="UP000797356">
    <property type="component" value="Chromosome 3"/>
</dbReference>
<proteinExistence type="predicted"/>
<evidence type="ECO:0000313" key="3">
    <source>
        <dbReference type="Proteomes" id="UP000797356"/>
    </source>
</evidence>
<dbReference type="OrthoDB" id="10618974at2759"/>
<reference evidence="2" key="1">
    <citation type="journal article" date="2017" name="Gigascience">
        <title>The genome draft of coconut (Cocos nucifera).</title>
        <authorList>
            <person name="Xiao Y."/>
            <person name="Xu P."/>
            <person name="Fan H."/>
            <person name="Baudouin L."/>
            <person name="Xia W."/>
            <person name="Bocs S."/>
            <person name="Xu J."/>
            <person name="Li Q."/>
            <person name="Guo A."/>
            <person name="Zhou L."/>
            <person name="Li J."/>
            <person name="Wu Y."/>
            <person name="Ma Z."/>
            <person name="Armero A."/>
            <person name="Issali A.E."/>
            <person name="Liu N."/>
            <person name="Peng M."/>
            <person name="Yang Y."/>
        </authorList>
    </citation>
    <scope>NUCLEOTIDE SEQUENCE</scope>
    <source>
        <tissue evidence="2">Spear leaf of Hainan Tall coconut</tissue>
    </source>
</reference>
<protein>
    <submittedName>
        <fullName evidence="2">Uncharacterized protein</fullName>
    </submittedName>
</protein>